<evidence type="ECO:0000256" key="2">
    <source>
        <dbReference type="ARBA" id="ARBA00005417"/>
    </source>
</evidence>
<feature type="transmembrane region" description="Helical" evidence="8">
    <location>
        <begin position="264"/>
        <end position="288"/>
    </location>
</feature>
<sequence>MFKTAFNRRAKHLPAAKPKDVGTSIAGAPAPSSALNIARALAARGTRRALALQAMRVVSRLAFTGLAAMFVGRMIFGDANWPLLGAALASLVLASVVGLMADRAVADTELAVADGLLEELRHTLAAAAPRDIQAMPLGALIAGLQRYPQDVAGLAVGHRLASIMLGLGPLLAAIAIVAVSWQAALALVVLTPVMIVFFVLIGGAIRSGAEAQEKAFGRLAAQFADRIRTLPTILGNHALAGESRKLAMRLDTYASGTMNVLRIAFLNAGIIDFFSSLSIAILAVFLGLGHLKLISIPGFADLQLWQSLFILMIAPEYFAPFRRYAEQYHAKAEGLAAAAALDTLVLTASPRAPAFEAAIVARGLAGAAPLLPQAGLVAITGPSGSGKSTVLRHLAGIGAAPCDQVGLNGRPDIAWCSTDIYVPEGTLGAAIAWGNDPCCRTRLLLAAGSVGLLDDLLLPGGLDALIKAGGENLSGGQRVRIGLARALISGRAIFADEPTAKLDPANAAMVRRALADAARGRLVLVATHDRSLAMLARTTIDLGAGNRQVREKVA</sequence>
<dbReference type="RefSeq" id="WP_354463615.1">
    <property type="nucleotide sequence ID" value="NZ_JBEWSZ010000004.1"/>
</dbReference>
<dbReference type="Proteomes" id="UP001548832">
    <property type="component" value="Unassembled WGS sequence"/>
</dbReference>
<evidence type="ECO:0000256" key="5">
    <source>
        <dbReference type="ARBA" id="ARBA00022840"/>
    </source>
</evidence>
<reference evidence="11 12" key="1">
    <citation type="submission" date="2024-06" db="EMBL/GenBank/DDBJ databases">
        <authorList>
            <person name="Kim D.-U."/>
        </authorList>
    </citation>
    <scope>NUCLEOTIDE SEQUENCE [LARGE SCALE GENOMIC DNA]</scope>
    <source>
        <strain evidence="11 12">KACC15460</strain>
    </source>
</reference>
<evidence type="ECO:0000256" key="3">
    <source>
        <dbReference type="ARBA" id="ARBA00022692"/>
    </source>
</evidence>
<dbReference type="InterPro" id="IPR003593">
    <property type="entry name" value="AAA+_ATPase"/>
</dbReference>
<comment type="caution">
    <text evidence="11">The sequence shown here is derived from an EMBL/GenBank/DDBJ whole genome shotgun (WGS) entry which is preliminary data.</text>
</comment>
<feature type="domain" description="ABC transmembrane type-1" evidence="10">
    <location>
        <begin position="49"/>
        <end position="288"/>
    </location>
</feature>
<dbReference type="SUPFAM" id="SSF52540">
    <property type="entry name" value="P-loop containing nucleoside triphosphate hydrolases"/>
    <property type="match status" value="1"/>
</dbReference>
<keyword evidence="12" id="KW-1185">Reference proteome</keyword>
<feature type="domain" description="ABC transporter" evidence="9">
    <location>
        <begin position="341"/>
        <end position="553"/>
    </location>
</feature>
<evidence type="ECO:0000256" key="1">
    <source>
        <dbReference type="ARBA" id="ARBA00004651"/>
    </source>
</evidence>
<feature type="transmembrane region" description="Helical" evidence="8">
    <location>
        <begin position="82"/>
        <end position="101"/>
    </location>
</feature>
<keyword evidence="3 8" id="KW-0812">Transmembrane</keyword>
<dbReference type="InterPro" id="IPR036640">
    <property type="entry name" value="ABC1_TM_sf"/>
</dbReference>
<evidence type="ECO:0000256" key="8">
    <source>
        <dbReference type="SAM" id="Phobius"/>
    </source>
</evidence>
<evidence type="ECO:0000313" key="12">
    <source>
        <dbReference type="Proteomes" id="UP001548832"/>
    </source>
</evidence>
<dbReference type="PROSITE" id="PS50929">
    <property type="entry name" value="ABC_TM1F"/>
    <property type="match status" value="1"/>
</dbReference>
<dbReference type="Pfam" id="PF00664">
    <property type="entry name" value="ABC_membrane"/>
    <property type="match status" value="1"/>
</dbReference>
<evidence type="ECO:0000256" key="6">
    <source>
        <dbReference type="ARBA" id="ARBA00022989"/>
    </source>
</evidence>
<keyword evidence="6 8" id="KW-1133">Transmembrane helix</keyword>
<feature type="transmembrane region" description="Helical" evidence="8">
    <location>
        <begin position="185"/>
        <end position="205"/>
    </location>
</feature>
<evidence type="ECO:0000256" key="4">
    <source>
        <dbReference type="ARBA" id="ARBA00022741"/>
    </source>
</evidence>
<name>A0ABV2DN67_9HYPH</name>
<keyword evidence="4" id="KW-0547">Nucleotide-binding</keyword>
<feature type="transmembrane region" description="Helical" evidence="8">
    <location>
        <begin position="160"/>
        <end position="179"/>
    </location>
</feature>
<feature type="transmembrane region" description="Helical" evidence="8">
    <location>
        <begin position="57"/>
        <end position="76"/>
    </location>
</feature>
<dbReference type="PANTHER" id="PTHR24221">
    <property type="entry name" value="ATP-BINDING CASSETTE SUB-FAMILY B"/>
    <property type="match status" value="1"/>
</dbReference>
<accession>A0ABV2DN67</accession>
<dbReference type="SMART" id="SM00382">
    <property type="entry name" value="AAA"/>
    <property type="match status" value="1"/>
</dbReference>
<dbReference type="InterPro" id="IPR017871">
    <property type="entry name" value="ABC_transporter-like_CS"/>
</dbReference>
<proteinExistence type="inferred from homology"/>
<dbReference type="InterPro" id="IPR011527">
    <property type="entry name" value="ABC1_TM_dom"/>
</dbReference>
<dbReference type="Gene3D" id="1.20.1560.10">
    <property type="entry name" value="ABC transporter type 1, transmembrane domain"/>
    <property type="match status" value="1"/>
</dbReference>
<gene>
    <name evidence="11" type="ORF">ABVQ20_31600</name>
</gene>
<keyword evidence="5" id="KW-0067">ATP-binding</keyword>
<evidence type="ECO:0000313" key="11">
    <source>
        <dbReference type="EMBL" id="MET2831501.1"/>
    </source>
</evidence>
<comment type="subcellular location">
    <subcellularLocation>
        <location evidence="1">Cell membrane</location>
        <topology evidence="1">Multi-pass membrane protein</topology>
    </subcellularLocation>
</comment>
<evidence type="ECO:0000259" key="9">
    <source>
        <dbReference type="PROSITE" id="PS50893"/>
    </source>
</evidence>
<evidence type="ECO:0000256" key="7">
    <source>
        <dbReference type="ARBA" id="ARBA00023136"/>
    </source>
</evidence>
<evidence type="ECO:0000259" key="10">
    <source>
        <dbReference type="PROSITE" id="PS50929"/>
    </source>
</evidence>
<comment type="similarity">
    <text evidence="2">Belongs to the ABC transporter superfamily.</text>
</comment>
<dbReference type="InterPro" id="IPR027417">
    <property type="entry name" value="P-loop_NTPase"/>
</dbReference>
<dbReference type="Gene3D" id="3.40.50.300">
    <property type="entry name" value="P-loop containing nucleotide triphosphate hydrolases"/>
    <property type="match status" value="1"/>
</dbReference>
<keyword evidence="7 8" id="KW-0472">Membrane</keyword>
<organism evidence="11 12">
    <name type="scientific">Mesorhizobium shangrilense</name>
    <dbReference type="NCBI Taxonomy" id="460060"/>
    <lineage>
        <taxon>Bacteria</taxon>
        <taxon>Pseudomonadati</taxon>
        <taxon>Pseudomonadota</taxon>
        <taxon>Alphaproteobacteria</taxon>
        <taxon>Hyphomicrobiales</taxon>
        <taxon>Phyllobacteriaceae</taxon>
        <taxon>Mesorhizobium</taxon>
    </lineage>
</organism>
<dbReference type="PROSITE" id="PS00211">
    <property type="entry name" value="ABC_TRANSPORTER_1"/>
    <property type="match status" value="1"/>
</dbReference>
<dbReference type="InterPro" id="IPR003439">
    <property type="entry name" value="ABC_transporter-like_ATP-bd"/>
</dbReference>
<protein>
    <submittedName>
        <fullName evidence="11">ABC transporter transmembrane domain-containing protein</fullName>
    </submittedName>
</protein>
<dbReference type="PANTHER" id="PTHR24221:SF261">
    <property type="entry name" value="GLUTATHIONE_L-CYSTEINE TRANSPORT SYSTEM ATP-BINDING_PERMEASE PROTEIN CYDD"/>
    <property type="match status" value="1"/>
</dbReference>
<dbReference type="InterPro" id="IPR039421">
    <property type="entry name" value="Type_1_exporter"/>
</dbReference>
<feature type="transmembrane region" description="Helical" evidence="8">
    <location>
        <begin position="294"/>
        <end position="314"/>
    </location>
</feature>
<dbReference type="SUPFAM" id="SSF90123">
    <property type="entry name" value="ABC transporter transmembrane region"/>
    <property type="match status" value="1"/>
</dbReference>
<dbReference type="EMBL" id="JBEWSZ010000004">
    <property type="protein sequence ID" value="MET2831501.1"/>
    <property type="molecule type" value="Genomic_DNA"/>
</dbReference>
<dbReference type="PROSITE" id="PS50893">
    <property type="entry name" value="ABC_TRANSPORTER_2"/>
    <property type="match status" value="1"/>
</dbReference>